<proteinExistence type="predicted"/>
<feature type="region of interest" description="Disordered" evidence="1">
    <location>
        <begin position="107"/>
        <end position="135"/>
    </location>
</feature>
<dbReference type="Proteomes" id="UP001652580">
    <property type="component" value="Chromosome 13"/>
</dbReference>
<feature type="region of interest" description="Disordered" evidence="1">
    <location>
        <begin position="41"/>
        <end position="68"/>
    </location>
</feature>
<organism evidence="2 3">
    <name type="scientific">Balaenoptera acutorostrata</name>
    <name type="common">Common minke whale</name>
    <name type="synonym">Balaena rostrata</name>
    <dbReference type="NCBI Taxonomy" id="9767"/>
    <lineage>
        <taxon>Eukaryota</taxon>
        <taxon>Metazoa</taxon>
        <taxon>Chordata</taxon>
        <taxon>Craniata</taxon>
        <taxon>Vertebrata</taxon>
        <taxon>Euteleostomi</taxon>
        <taxon>Mammalia</taxon>
        <taxon>Eutheria</taxon>
        <taxon>Laurasiatheria</taxon>
        <taxon>Artiodactyla</taxon>
        <taxon>Whippomorpha</taxon>
        <taxon>Cetacea</taxon>
        <taxon>Mysticeti</taxon>
        <taxon>Balaenopteridae</taxon>
        <taxon>Balaenoptera</taxon>
    </lineage>
</organism>
<name>A0ABM3RX61_BALAC</name>
<sequence>MLMKCIWHTGLSLSGPDWASVPWSPPHEEELVPAFKARIEDSGERTTRPGVARRSQLPLSLPTELEPNDRRALLEPCAAAASASAAAAAAARTAARAPRWMRCAHKPGRLAHSPTPQAPEASAAHSANHRAAPPPAPALMRSLLIEALARPPPLPGLVGRRSGRAVDRAIGWRLFLLLWHPALGAQARPPRRAPGGRWRSRRVFLLVRRTRAAAYAFAIRRGVVRVVGGGGQLLRPAPGEAAGFGAAGEAGVAGAGLEAWRHPSGPARTQLGGQEGAGGWLVVGFLLCLFLLMPP</sequence>
<evidence type="ECO:0000313" key="2">
    <source>
        <dbReference type="Proteomes" id="UP001652580"/>
    </source>
</evidence>
<reference evidence="3" key="1">
    <citation type="submission" date="2025-08" db="UniProtKB">
        <authorList>
            <consortium name="RefSeq"/>
        </authorList>
    </citation>
    <scope>IDENTIFICATION</scope>
</reference>
<keyword evidence="2" id="KW-1185">Reference proteome</keyword>
<dbReference type="GeneID" id="103019896"/>
<gene>
    <name evidence="3" type="primary">TUG1</name>
</gene>
<accession>A0ABM3RX61</accession>
<evidence type="ECO:0000256" key="1">
    <source>
        <dbReference type="SAM" id="MobiDB-lite"/>
    </source>
</evidence>
<protein>
    <submittedName>
        <fullName evidence="3">Taurine up-regulated 1</fullName>
    </submittedName>
</protein>
<feature type="compositionally biased region" description="Low complexity" evidence="1">
    <location>
        <begin position="121"/>
        <end position="131"/>
    </location>
</feature>
<evidence type="ECO:0000313" key="3">
    <source>
        <dbReference type="RefSeq" id="XP_057382190.1"/>
    </source>
</evidence>
<dbReference type="RefSeq" id="XP_057382190.1">
    <property type="nucleotide sequence ID" value="XM_057526207.1"/>
</dbReference>